<organism evidence="2 3">
    <name type="scientific">Mesorhizobium tianshanense</name>
    <dbReference type="NCBI Taxonomy" id="39844"/>
    <lineage>
        <taxon>Bacteria</taxon>
        <taxon>Pseudomonadati</taxon>
        <taxon>Pseudomonadota</taxon>
        <taxon>Alphaproteobacteria</taxon>
        <taxon>Hyphomicrobiales</taxon>
        <taxon>Phyllobacteriaceae</taxon>
        <taxon>Mesorhizobium</taxon>
    </lineage>
</organism>
<keyword evidence="1" id="KW-1133">Transmembrane helix</keyword>
<keyword evidence="1" id="KW-0472">Membrane</keyword>
<name>A0A562N8D1_9HYPH</name>
<dbReference type="EMBL" id="VLKT01000038">
    <property type="protein sequence ID" value="TWI28373.1"/>
    <property type="molecule type" value="Genomic_DNA"/>
</dbReference>
<keyword evidence="3" id="KW-1185">Reference proteome</keyword>
<gene>
    <name evidence="2" type="ORF">IQ26_05251</name>
</gene>
<proteinExistence type="predicted"/>
<dbReference type="AlphaFoldDB" id="A0A562N8D1"/>
<keyword evidence="1" id="KW-0812">Transmembrane</keyword>
<accession>A0A562N8D1</accession>
<dbReference type="RefSeq" id="WP_145721279.1">
    <property type="nucleotide sequence ID" value="NZ_BSPF01000049.1"/>
</dbReference>
<evidence type="ECO:0000256" key="1">
    <source>
        <dbReference type="SAM" id="Phobius"/>
    </source>
</evidence>
<reference evidence="2 3" key="1">
    <citation type="journal article" date="2015" name="Stand. Genomic Sci.">
        <title>Genomic Encyclopedia of Bacterial and Archaeal Type Strains, Phase III: the genomes of soil and plant-associated and newly described type strains.</title>
        <authorList>
            <person name="Whitman W.B."/>
            <person name="Woyke T."/>
            <person name="Klenk H.P."/>
            <person name="Zhou Y."/>
            <person name="Lilburn T.G."/>
            <person name="Beck B.J."/>
            <person name="De Vos P."/>
            <person name="Vandamme P."/>
            <person name="Eisen J.A."/>
            <person name="Garrity G."/>
            <person name="Hugenholtz P."/>
            <person name="Kyrpides N.C."/>
        </authorList>
    </citation>
    <scope>NUCLEOTIDE SEQUENCE [LARGE SCALE GENOMIC DNA]</scope>
    <source>
        <strain evidence="2 3">CGMCC 1.2546</strain>
    </source>
</reference>
<feature type="transmembrane region" description="Helical" evidence="1">
    <location>
        <begin position="72"/>
        <end position="90"/>
    </location>
</feature>
<feature type="transmembrane region" description="Helical" evidence="1">
    <location>
        <begin position="30"/>
        <end position="52"/>
    </location>
</feature>
<protein>
    <submittedName>
        <fullName evidence="2">Uncharacterized protein</fullName>
    </submittedName>
</protein>
<evidence type="ECO:0000313" key="2">
    <source>
        <dbReference type="EMBL" id="TWI28373.1"/>
    </source>
</evidence>
<dbReference type="OrthoDB" id="8021123at2"/>
<sequence length="98" mass="10767">MKWRIILPAAYLAPAAGVWIDFVNTNPDGLANLGLMFVVLPITVAGLFIGWLVDQESFVLLPDGLGYFGDHALFYVPSVALIALALWLLGRRIDRIRG</sequence>
<evidence type="ECO:0000313" key="3">
    <source>
        <dbReference type="Proteomes" id="UP000317122"/>
    </source>
</evidence>
<comment type="caution">
    <text evidence="2">The sequence shown here is derived from an EMBL/GenBank/DDBJ whole genome shotgun (WGS) entry which is preliminary data.</text>
</comment>
<feature type="transmembrane region" description="Helical" evidence="1">
    <location>
        <begin position="6"/>
        <end position="23"/>
    </location>
</feature>
<dbReference type="Proteomes" id="UP000317122">
    <property type="component" value="Unassembled WGS sequence"/>
</dbReference>